<evidence type="ECO:0000259" key="1">
    <source>
        <dbReference type="Pfam" id="PF13274"/>
    </source>
</evidence>
<dbReference type="Pfam" id="PF13274">
    <property type="entry name" value="SocA_Panacea"/>
    <property type="match status" value="1"/>
</dbReference>
<dbReference type="EMBL" id="BMIA01000002">
    <property type="protein sequence ID" value="GGH42047.1"/>
    <property type="molecule type" value="Genomic_DNA"/>
</dbReference>
<keyword evidence="3" id="KW-1185">Reference proteome</keyword>
<dbReference type="InterPro" id="IPR025272">
    <property type="entry name" value="SocA_Panacea"/>
</dbReference>
<accession>A0ABQ1YXJ7</accession>
<protein>
    <recommendedName>
        <fullName evidence="1">Antitoxin SocA-like Panacea domain-containing protein</fullName>
    </recommendedName>
</protein>
<gene>
    <name evidence="2" type="ORF">GCM10007423_38410</name>
</gene>
<comment type="caution">
    <text evidence="2">The sequence shown here is derived from an EMBL/GenBank/DDBJ whole genome shotgun (WGS) entry which is preliminary data.</text>
</comment>
<feature type="domain" description="Antitoxin SocA-like Panacea" evidence="1">
    <location>
        <begin position="35"/>
        <end position="125"/>
    </location>
</feature>
<name>A0ABQ1YXJ7_9BACT</name>
<dbReference type="Proteomes" id="UP000600214">
    <property type="component" value="Unassembled WGS sequence"/>
</dbReference>
<reference evidence="3" key="1">
    <citation type="journal article" date="2019" name="Int. J. Syst. Evol. Microbiol.">
        <title>The Global Catalogue of Microorganisms (GCM) 10K type strain sequencing project: providing services to taxonomists for standard genome sequencing and annotation.</title>
        <authorList>
            <consortium name="The Broad Institute Genomics Platform"/>
            <consortium name="The Broad Institute Genome Sequencing Center for Infectious Disease"/>
            <person name="Wu L."/>
            <person name="Ma J."/>
        </authorList>
    </citation>
    <scope>NUCLEOTIDE SEQUENCE [LARGE SCALE GENOMIC DNA]</scope>
    <source>
        <strain evidence="3">CGMCC 1.15288</strain>
    </source>
</reference>
<proteinExistence type="predicted"/>
<sequence length="160" mass="18579">MEKIDSYGYKATDIANWFLCHIDRDAGDSITHLKLQKLLYYAQAWCIVLSGKSLFDDDFEAWSHGPVLPSIYNEFKRFGFEALPSCDCVNNIEEDVENILDEVQRVYGEKSAKYLEELTHHEAPWIEARNGLPLEVRCSNIILKENMFRFYSEMLQENAG</sequence>
<evidence type="ECO:0000313" key="3">
    <source>
        <dbReference type="Proteomes" id="UP000600214"/>
    </source>
</evidence>
<organism evidence="2 3">
    <name type="scientific">Dyadobacter endophyticus</name>
    <dbReference type="NCBI Taxonomy" id="1749036"/>
    <lineage>
        <taxon>Bacteria</taxon>
        <taxon>Pseudomonadati</taxon>
        <taxon>Bacteroidota</taxon>
        <taxon>Cytophagia</taxon>
        <taxon>Cytophagales</taxon>
        <taxon>Spirosomataceae</taxon>
        <taxon>Dyadobacter</taxon>
    </lineage>
</organism>
<evidence type="ECO:0000313" key="2">
    <source>
        <dbReference type="EMBL" id="GGH42047.1"/>
    </source>
</evidence>
<dbReference type="RefSeq" id="WP_188934999.1">
    <property type="nucleotide sequence ID" value="NZ_BMIA01000002.1"/>
</dbReference>